<dbReference type="InterPro" id="IPR018968">
    <property type="entry name" value="Phasin"/>
</dbReference>
<feature type="domain" description="Phasin" evidence="1">
    <location>
        <begin position="7"/>
        <end position="103"/>
    </location>
</feature>
<dbReference type="AlphaFoldDB" id="A0AAU7LTF9"/>
<dbReference type="InterPro" id="IPR010127">
    <property type="entry name" value="Phasin_subfam-1"/>
</dbReference>
<evidence type="ECO:0000259" key="1">
    <source>
        <dbReference type="Pfam" id="PF09361"/>
    </source>
</evidence>
<dbReference type="RefSeq" id="WP_349280260.1">
    <property type="nucleotide sequence ID" value="NZ_CBCSCU010000019.1"/>
</dbReference>
<gene>
    <name evidence="2" type="ORF">ABLV49_03760</name>
</gene>
<protein>
    <submittedName>
        <fullName evidence="2">Phasin family protein</fullName>
    </submittedName>
</protein>
<name>A0AAU7LTF9_9BURK</name>
<organism evidence="2">
    <name type="scientific">Polaromonas hydrogenivorans</name>
    <dbReference type="NCBI Taxonomy" id="335476"/>
    <lineage>
        <taxon>Bacteria</taxon>
        <taxon>Pseudomonadati</taxon>
        <taxon>Pseudomonadota</taxon>
        <taxon>Betaproteobacteria</taxon>
        <taxon>Burkholderiales</taxon>
        <taxon>Comamonadaceae</taxon>
        <taxon>Polaromonas</taxon>
    </lineage>
</organism>
<proteinExistence type="predicted"/>
<evidence type="ECO:0000313" key="2">
    <source>
        <dbReference type="EMBL" id="XBP70939.1"/>
    </source>
</evidence>
<dbReference type="EMBL" id="CP157675">
    <property type="protein sequence ID" value="XBP70939.1"/>
    <property type="molecule type" value="Genomic_DNA"/>
</dbReference>
<reference evidence="2" key="1">
    <citation type="submission" date="2024-05" db="EMBL/GenBank/DDBJ databases">
        <authorList>
            <person name="Bunk B."/>
            <person name="Swiderski J."/>
            <person name="Sproer C."/>
            <person name="Thiel V."/>
        </authorList>
    </citation>
    <scope>NUCLEOTIDE SEQUENCE</scope>
    <source>
        <strain evidence="2">DSM 17735</strain>
    </source>
</reference>
<dbReference type="Pfam" id="PF09361">
    <property type="entry name" value="Phasin_2"/>
    <property type="match status" value="1"/>
</dbReference>
<sequence>MNYSNDQLIATQKSSVEALAGLSEKAFASFEKLVELNMAASKALLGESISHLQALSEIKDPKELLSLQSELVKPMAEKAASYSRHLYEILSGAGAEFTKTLESTSAESQKTVTELLETSLKNAPAGSEAAVAVIKSAITAGNTAVETAQKSAKQAAQLVESNINAISTAAQKAE</sequence>
<accession>A0AAU7LTF9</accession>
<dbReference type="NCBIfam" id="TIGR01841">
    <property type="entry name" value="phasin"/>
    <property type="match status" value="1"/>
</dbReference>